<dbReference type="GO" id="GO:0004806">
    <property type="term" value="F:triacylglycerol lipase activity"/>
    <property type="evidence" value="ECO:0007669"/>
    <property type="project" value="UniProtKB-UniRule"/>
</dbReference>
<dbReference type="GO" id="GO:0016042">
    <property type="term" value="P:lipid catabolic process"/>
    <property type="evidence" value="ECO:0007669"/>
    <property type="project" value="UniProtKB-UniRule"/>
</dbReference>
<dbReference type="Gene3D" id="1.10.260.130">
    <property type="match status" value="1"/>
</dbReference>
<dbReference type="InterPro" id="IPR005152">
    <property type="entry name" value="Lipase_secreted"/>
</dbReference>
<keyword evidence="2" id="KW-0732">Signal</keyword>
<evidence type="ECO:0000313" key="4">
    <source>
        <dbReference type="Proteomes" id="UP000240493"/>
    </source>
</evidence>
<dbReference type="Pfam" id="PF03583">
    <property type="entry name" value="LIP"/>
    <property type="match status" value="1"/>
</dbReference>
<feature type="signal peptide" evidence="2">
    <location>
        <begin position="1"/>
        <end position="19"/>
    </location>
</feature>
<gene>
    <name evidence="3" type="ORF">M441DRAFT_138247</name>
</gene>
<dbReference type="Proteomes" id="UP000240493">
    <property type="component" value="Unassembled WGS sequence"/>
</dbReference>
<sequence>MNYFTKGFLLLLAFRLTAGTPITNSSAAPIPPSLDSFYTPPHGFEKTSPGHILRHRAVTVTVNLPNYPPLAQSLQFLYRTTNTFGDAVAAMTTVLVPQNADLGKLVSFQDFEDSADIDCAPSFIIQTSQPEQTALLIELALMQGWVVAIPDHEGPKASYLANIQSAHAVLDGISAVLSSSSLTHLSKDPAIVLWGYSGGGLASAFAAELQPSYAPELKILGAAAGGIVPNITAVITEVNNKPNSWLIPAGIMGLVHEYPKLGPIIDAHLIPATASSFKATEHVCSEVLFGSENILSYFRDFNALMANPSLLAILAQNDMGNDSPEIPMFIYKGVQDEISPIGETDELVKKYCAGGSRVTYRRDILANHELDAVLALPAVLPCLNDRLNRVPVSHNCSTSTMVSSLFEIDAMSQETQNVILSALVDAIASSN</sequence>
<feature type="chain" id="PRO_5015377420" description="Lipase" evidence="2">
    <location>
        <begin position="20"/>
        <end position="431"/>
    </location>
</feature>
<dbReference type="PANTHER" id="PTHR34853:SF5">
    <property type="entry name" value="LIP-DOMAIN-CONTAINING PROTEIN-RELATED"/>
    <property type="match status" value="1"/>
</dbReference>
<organism evidence="3 4">
    <name type="scientific">Trichoderma asperellum (strain ATCC 204424 / CBS 433.97 / NBRC 101777)</name>
    <dbReference type="NCBI Taxonomy" id="1042311"/>
    <lineage>
        <taxon>Eukaryota</taxon>
        <taxon>Fungi</taxon>
        <taxon>Dikarya</taxon>
        <taxon>Ascomycota</taxon>
        <taxon>Pezizomycotina</taxon>
        <taxon>Sordariomycetes</taxon>
        <taxon>Hypocreomycetidae</taxon>
        <taxon>Hypocreales</taxon>
        <taxon>Hypocreaceae</taxon>
        <taxon>Trichoderma</taxon>
    </lineage>
</organism>
<dbReference type="InterPro" id="IPR029058">
    <property type="entry name" value="AB_hydrolase_fold"/>
</dbReference>
<evidence type="ECO:0000313" key="3">
    <source>
        <dbReference type="EMBL" id="PTB41913.1"/>
    </source>
</evidence>
<accession>A0A2T3ZAS5</accession>
<protein>
    <recommendedName>
        <fullName evidence="5">Lipase</fullName>
    </recommendedName>
</protein>
<dbReference type="PIRSF" id="PIRSF029171">
    <property type="entry name" value="Esterase_LipA"/>
    <property type="match status" value="1"/>
</dbReference>
<proteinExistence type="inferred from homology"/>
<evidence type="ECO:0000256" key="1">
    <source>
        <dbReference type="ARBA" id="ARBA00022801"/>
    </source>
</evidence>
<name>A0A2T3ZAS5_TRIA4</name>
<keyword evidence="1" id="KW-0378">Hydrolase</keyword>
<dbReference type="AlphaFoldDB" id="A0A2T3ZAS5"/>
<dbReference type="EMBL" id="KZ679261">
    <property type="protein sequence ID" value="PTB41913.1"/>
    <property type="molecule type" value="Genomic_DNA"/>
</dbReference>
<reference evidence="3 4" key="1">
    <citation type="submission" date="2016-07" db="EMBL/GenBank/DDBJ databases">
        <title>Multiple horizontal gene transfer events from other fungi enriched the ability of initially mycotrophic Trichoderma (Ascomycota) to feed on dead plant biomass.</title>
        <authorList>
            <consortium name="DOE Joint Genome Institute"/>
            <person name="Aerts A."/>
            <person name="Atanasova L."/>
            <person name="Chenthamara K."/>
            <person name="Zhang J."/>
            <person name="Grujic M."/>
            <person name="Henrissat B."/>
            <person name="Kuo A."/>
            <person name="Salamov A."/>
            <person name="Lipzen A."/>
            <person name="Labutti K."/>
            <person name="Barry K."/>
            <person name="Miao Y."/>
            <person name="Rahimi M.J."/>
            <person name="Shen Q."/>
            <person name="Grigoriev I.V."/>
            <person name="Kubicek C.P."/>
            <person name="Druzhinina I.S."/>
        </authorList>
    </citation>
    <scope>NUCLEOTIDE SEQUENCE [LARGE SCALE GENOMIC DNA]</scope>
    <source>
        <strain evidence="3 4">CBS 433.97</strain>
    </source>
</reference>
<dbReference type="OrthoDB" id="2373480at2759"/>
<dbReference type="Gene3D" id="3.40.50.1820">
    <property type="entry name" value="alpha/beta hydrolase"/>
    <property type="match status" value="1"/>
</dbReference>
<keyword evidence="4" id="KW-1185">Reference proteome</keyword>
<comment type="similarity">
    <text evidence="2">Belongs to the AB hydrolase superfamily. Lipase family.</text>
</comment>
<dbReference type="PANTHER" id="PTHR34853">
    <property type="match status" value="1"/>
</dbReference>
<evidence type="ECO:0000256" key="2">
    <source>
        <dbReference type="PIRNR" id="PIRNR029171"/>
    </source>
</evidence>
<evidence type="ECO:0008006" key="5">
    <source>
        <dbReference type="Google" id="ProtNLM"/>
    </source>
</evidence>
<dbReference type="SUPFAM" id="SSF53474">
    <property type="entry name" value="alpha/beta-Hydrolases"/>
    <property type="match status" value="1"/>
</dbReference>